<dbReference type="PROSITE" id="PS51257">
    <property type="entry name" value="PROKAR_LIPOPROTEIN"/>
    <property type="match status" value="1"/>
</dbReference>
<evidence type="ECO:0000256" key="12">
    <source>
        <dbReference type="ARBA" id="ARBA00023288"/>
    </source>
</evidence>
<keyword evidence="12 14" id="KW-0449">Lipoprotein</keyword>
<dbReference type="NCBIfam" id="TIGR00548">
    <property type="entry name" value="lolB"/>
    <property type="match status" value="1"/>
</dbReference>
<evidence type="ECO:0000256" key="1">
    <source>
        <dbReference type="ARBA" id="ARBA00004459"/>
    </source>
</evidence>
<dbReference type="Gene3D" id="2.50.20.10">
    <property type="entry name" value="Lipoprotein localisation LolA/LolB/LppX"/>
    <property type="match status" value="1"/>
</dbReference>
<evidence type="ECO:0000256" key="13">
    <source>
        <dbReference type="SAM" id="SignalP"/>
    </source>
</evidence>
<sequence length="206" mass="22225">MRPPFRLATAALLLGLAACATAPRQIDTRPADAALLAAQSAREAALAAQPDWSVVGRIAVSAGDDGGSGRIEWRQHGDDVAIRLAAPVTRRSWSLIREGGEVRLEGLDGGTRYGRDPQVLLYEATGWLIPFDALGAWVRGARAGADARIEFGPQGRPATLHEGGWTVDYREWDAATPARPLRVFAERDDARVRLAIERWDAATPTP</sequence>
<dbReference type="GO" id="GO:0015031">
    <property type="term" value="P:protein transport"/>
    <property type="evidence" value="ECO:0007669"/>
    <property type="project" value="UniProtKB-KW"/>
</dbReference>
<protein>
    <recommendedName>
        <fullName evidence="4">Outer-membrane lipoprotein LolB</fullName>
    </recommendedName>
</protein>
<keyword evidence="10" id="KW-0143">Chaperone</keyword>
<dbReference type="GO" id="GO:0009279">
    <property type="term" value="C:cell outer membrane"/>
    <property type="evidence" value="ECO:0007669"/>
    <property type="project" value="UniProtKB-SubCell"/>
</dbReference>
<evidence type="ECO:0000256" key="9">
    <source>
        <dbReference type="ARBA" id="ARBA00023139"/>
    </source>
</evidence>
<evidence type="ECO:0000256" key="11">
    <source>
        <dbReference type="ARBA" id="ARBA00023237"/>
    </source>
</evidence>
<feature type="chain" id="PRO_5035183753" description="Outer-membrane lipoprotein LolB" evidence="13">
    <location>
        <begin position="23"/>
        <end position="206"/>
    </location>
</feature>
<proteinExistence type="inferred from homology"/>
<dbReference type="AlphaFoldDB" id="A0A8J7VUN1"/>
<dbReference type="InterPro" id="IPR004565">
    <property type="entry name" value="OM_lipoprot_LolB"/>
</dbReference>
<comment type="subunit">
    <text evidence="3">Monomer.</text>
</comment>
<keyword evidence="9" id="KW-0564">Palmitate</keyword>
<keyword evidence="11" id="KW-0998">Cell outer membrane</keyword>
<reference evidence="14" key="1">
    <citation type="submission" date="2021-04" db="EMBL/GenBank/DDBJ databases">
        <authorList>
            <person name="Karlyshev A.V."/>
        </authorList>
    </citation>
    <scope>NUCLEOTIDE SEQUENCE</scope>
    <source>
        <strain evidence="14">LMG 29479</strain>
    </source>
</reference>
<dbReference type="Pfam" id="PF03550">
    <property type="entry name" value="LolB"/>
    <property type="match status" value="1"/>
</dbReference>
<evidence type="ECO:0000256" key="10">
    <source>
        <dbReference type="ARBA" id="ARBA00023186"/>
    </source>
</evidence>
<dbReference type="EMBL" id="JAGQFT010000148">
    <property type="protein sequence ID" value="MBR0563565.1"/>
    <property type="molecule type" value="Genomic_DNA"/>
</dbReference>
<accession>A0A8J7VUN1</accession>
<evidence type="ECO:0000256" key="7">
    <source>
        <dbReference type="ARBA" id="ARBA00022927"/>
    </source>
</evidence>
<keyword evidence="5" id="KW-0813">Transport</keyword>
<evidence type="ECO:0000256" key="8">
    <source>
        <dbReference type="ARBA" id="ARBA00023136"/>
    </source>
</evidence>
<keyword evidence="7" id="KW-0653">Protein transport</keyword>
<evidence type="ECO:0000256" key="5">
    <source>
        <dbReference type="ARBA" id="ARBA00022448"/>
    </source>
</evidence>
<evidence type="ECO:0000256" key="3">
    <source>
        <dbReference type="ARBA" id="ARBA00011245"/>
    </source>
</evidence>
<name>A0A8J7VUN1_9GAMM</name>
<evidence type="ECO:0000313" key="14">
    <source>
        <dbReference type="EMBL" id="MBR0563565.1"/>
    </source>
</evidence>
<keyword evidence="6 13" id="KW-0732">Signal</keyword>
<keyword evidence="8" id="KW-0472">Membrane</keyword>
<evidence type="ECO:0000256" key="4">
    <source>
        <dbReference type="ARBA" id="ARBA00016202"/>
    </source>
</evidence>
<dbReference type="CDD" id="cd16326">
    <property type="entry name" value="LolB"/>
    <property type="match status" value="1"/>
</dbReference>
<evidence type="ECO:0000256" key="6">
    <source>
        <dbReference type="ARBA" id="ARBA00022729"/>
    </source>
</evidence>
<comment type="caution">
    <text evidence="14">The sequence shown here is derived from an EMBL/GenBank/DDBJ whole genome shotgun (WGS) entry which is preliminary data.</text>
</comment>
<comment type="similarity">
    <text evidence="2">Belongs to the LolB family.</text>
</comment>
<feature type="signal peptide" evidence="13">
    <location>
        <begin position="1"/>
        <end position="22"/>
    </location>
</feature>
<comment type="subcellular location">
    <subcellularLocation>
        <location evidence="1">Cell outer membrane</location>
        <topology evidence="1">Lipid-anchor</topology>
    </subcellularLocation>
</comment>
<dbReference type="SUPFAM" id="SSF89392">
    <property type="entry name" value="Prokaryotic lipoproteins and lipoprotein localization factors"/>
    <property type="match status" value="1"/>
</dbReference>
<dbReference type="InterPro" id="IPR029046">
    <property type="entry name" value="LolA/LolB/LppX"/>
</dbReference>
<gene>
    <name evidence="14" type="primary">lolB</name>
    <name evidence="14" type="ORF">KB893_13725</name>
</gene>
<organism evidence="14">
    <name type="scientific">Coralloluteibacterium stylophorae</name>
    <dbReference type="NCBI Taxonomy" id="1776034"/>
    <lineage>
        <taxon>Bacteria</taxon>
        <taxon>Pseudomonadati</taxon>
        <taxon>Pseudomonadota</taxon>
        <taxon>Gammaproteobacteria</taxon>
        <taxon>Lysobacterales</taxon>
        <taxon>Lysobacteraceae</taxon>
        <taxon>Coralloluteibacterium</taxon>
    </lineage>
</organism>
<evidence type="ECO:0000256" key="2">
    <source>
        <dbReference type="ARBA" id="ARBA00009696"/>
    </source>
</evidence>